<dbReference type="GO" id="GO:0005886">
    <property type="term" value="C:plasma membrane"/>
    <property type="evidence" value="ECO:0007669"/>
    <property type="project" value="UniProtKB-SubCell"/>
</dbReference>
<feature type="transmembrane region" description="Helical" evidence="7">
    <location>
        <begin position="357"/>
        <end position="380"/>
    </location>
</feature>
<accession>A0A919MQC8</accession>
<reference evidence="9" key="1">
    <citation type="submission" date="2021-01" db="EMBL/GenBank/DDBJ databases">
        <title>Whole genome shotgun sequence of Actinoplanes rishiriensis NBRC 108556.</title>
        <authorList>
            <person name="Komaki H."/>
            <person name="Tamura T."/>
        </authorList>
    </citation>
    <scope>NUCLEOTIDE SEQUENCE</scope>
    <source>
        <strain evidence="9">NBRC 108556</strain>
    </source>
</reference>
<gene>
    <name evidence="9" type="ORF">Ari01nite_34860</name>
</gene>
<feature type="domain" description="Phage shock protein PspC N-terminal" evidence="8">
    <location>
        <begin position="84"/>
        <end position="139"/>
    </location>
</feature>
<feature type="transmembrane region" description="Helical" evidence="7">
    <location>
        <begin position="110"/>
        <end position="137"/>
    </location>
</feature>
<sequence length="526" mass="53580">MNDEAAESRGPSGPSQDVPATSEPAAKTAPPAPGPDPTPTDSSASSASPASSGSPSAEPPTEEIPPAWTPPPAGSPGPSFSKDQLVRPKEGRYVAGVCAALARATNTDPVLWRVLVTVLAIMTGVGLLLYLIGWLVIPGEGDRVSPIESLLGKGRSGMSRMSIILLAAGAVISFAFIVNDGMRASLLAAAVIVGAILLIKRGGPQRTEAAAFPPPGTAPGEPATAQFGAGYPPPGYTAPGFAGPGFSGPGFSGPGFPGPAATAPPSEPVTKADPLIPSAPPVPPMPPMAPPSGYRPPFAPHGPWGGPAHQPVAPPQPPRPPAPPKPPRERSKLGRLTFFGVIMVLGVMAAIDMAGASIAVSAYFAAALVTIALGLIVGAWFGRARGLIFLALLTSIGLLVSTGAERWGGELGNSVYRPQTAGAVADRYDFTVGNATLDLRDVDFANQTQDVTLTMKVGQIRVLLPPNVDATADLDLQNGRAMVFGKEFESGEAISESLSDQGLDGAGGGTLKLNLQMDTGNVEVIR</sequence>
<evidence type="ECO:0000256" key="4">
    <source>
        <dbReference type="ARBA" id="ARBA00022989"/>
    </source>
</evidence>
<feature type="transmembrane region" description="Helical" evidence="7">
    <location>
        <begin position="333"/>
        <end position="351"/>
    </location>
</feature>
<organism evidence="9 10">
    <name type="scientific">Paractinoplanes rishiriensis</name>
    <dbReference type="NCBI Taxonomy" id="1050105"/>
    <lineage>
        <taxon>Bacteria</taxon>
        <taxon>Bacillati</taxon>
        <taxon>Actinomycetota</taxon>
        <taxon>Actinomycetes</taxon>
        <taxon>Micromonosporales</taxon>
        <taxon>Micromonosporaceae</taxon>
        <taxon>Paractinoplanes</taxon>
    </lineage>
</organism>
<feature type="transmembrane region" description="Helical" evidence="7">
    <location>
        <begin position="158"/>
        <end position="178"/>
    </location>
</feature>
<keyword evidence="2" id="KW-1003">Cell membrane</keyword>
<evidence type="ECO:0000256" key="7">
    <source>
        <dbReference type="SAM" id="Phobius"/>
    </source>
</evidence>
<evidence type="ECO:0000313" key="9">
    <source>
        <dbReference type="EMBL" id="GIE96021.1"/>
    </source>
</evidence>
<evidence type="ECO:0000256" key="5">
    <source>
        <dbReference type="ARBA" id="ARBA00023136"/>
    </source>
</evidence>
<dbReference type="SUPFAM" id="SSF103473">
    <property type="entry name" value="MFS general substrate transporter"/>
    <property type="match status" value="1"/>
</dbReference>
<protein>
    <submittedName>
        <fullName evidence="9">PspC family transcriptional regulator</fullName>
    </submittedName>
</protein>
<evidence type="ECO:0000256" key="3">
    <source>
        <dbReference type="ARBA" id="ARBA00022692"/>
    </source>
</evidence>
<dbReference type="PANTHER" id="PTHR33885">
    <property type="entry name" value="PHAGE SHOCK PROTEIN C"/>
    <property type="match status" value="1"/>
</dbReference>
<keyword evidence="4 7" id="KW-1133">Transmembrane helix</keyword>
<name>A0A919MQC8_9ACTN</name>
<dbReference type="RefSeq" id="WP_203782298.1">
    <property type="nucleotide sequence ID" value="NZ_BOMV01000039.1"/>
</dbReference>
<feature type="region of interest" description="Disordered" evidence="6">
    <location>
        <begin position="207"/>
        <end position="331"/>
    </location>
</feature>
<dbReference type="PANTHER" id="PTHR33885:SF3">
    <property type="entry name" value="PHAGE SHOCK PROTEIN C"/>
    <property type="match status" value="1"/>
</dbReference>
<dbReference type="Proteomes" id="UP000636960">
    <property type="component" value="Unassembled WGS sequence"/>
</dbReference>
<dbReference type="Pfam" id="PF04024">
    <property type="entry name" value="PspC"/>
    <property type="match status" value="1"/>
</dbReference>
<feature type="compositionally biased region" description="Low complexity" evidence="6">
    <location>
        <begin position="218"/>
        <end position="230"/>
    </location>
</feature>
<keyword evidence="10" id="KW-1185">Reference proteome</keyword>
<evidence type="ECO:0000256" key="6">
    <source>
        <dbReference type="SAM" id="MobiDB-lite"/>
    </source>
</evidence>
<evidence type="ECO:0000256" key="2">
    <source>
        <dbReference type="ARBA" id="ARBA00022475"/>
    </source>
</evidence>
<proteinExistence type="predicted"/>
<comment type="subcellular location">
    <subcellularLocation>
        <location evidence="1">Cell membrane</location>
        <topology evidence="1">Single-pass membrane protein</topology>
    </subcellularLocation>
</comment>
<dbReference type="InterPro" id="IPR052027">
    <property type="entry name" value="PspC"/>
</dbReference>
<evidence type="ECO:0000259" key="8">
    <source>
        <dbReference type="Pfam" id="PF04024"/>
    </source>
</evidence>
<keyword evidence="5 7" id="KW-0472">Membrane</keyword>
<keyword evidence="3 7" id="KW-0812">Transmembrane</keyword>
<feature type="region of interest" description="Disordered" evidence="6">
    <location>
        <begin position="1"/>
        <end position="84"/>
    </location>
</feature>
<feature type="compositionally biased region" description="Low complexity" evidence="6">
    <location>
        <begin position="39"/>
        <end position="56"/>
    </location>
</feature>
<dbReference type="InterPro" id="IPR007168">
    <property type="entry name" value="Phageshock_PspC_N"/>
</dbReference>
<evidence type="ECO:0000313" key="10">
    <source>
        <dbReference type="Proteomes" id="UP000636960"/>
    </source>
</evidence>
<comment type="caution">
    <text evidence="9">The sequence shown here is derived from an EMBL/GenBank/DDBJ whole genome shotgun (WGS) entry which is preliminary data.</text>
</comment>
<dbReference type="InterPro" id="IPR036259">
    <property type="entry name" value="MFS_trans_sf"/>
</dbReference>
<evidence type="ECO:0000256" key="1">
    <source>
        <dbReference type="ARBA" id="ARBA00004162"/>
    </source>
</evidence>
<feature type="compositionally biased region" description="Gly residues" evidence="6">
    <location>
        <begin position="242"/>
        <end position="255"/>
    </location>
</feature>
<dbReference type="EMBL" id="BOMV01000039">
    <property type="protein sequence ID" value="GIE96021.1"/>
    <property type="molecule type" value="Genomic_DNA"/>
</dbReference>
<feature type="compositionally biased region" description="Pro residues" evidence="6">
    <location>
        <begin position="312"/>
        <end position="325"/>
    </location>
</feature>
<feature type="compositionally biased region" description="Pro residues" evidence="6">
    <location>
        <begin position="277"/>
        <end position="300"/>
    </location>
</feature>
<feature type="compositionally biased region" description="Low complexity" evidence="6">
    <location>
        <begin position="19"/>
        <end position="29"/>
    </location>
</feature>
<feature type="transmembrane region" description="Helical" evidence="7">
    <location>
        <begin position="387"/>
        <end position="404"/>
    </location>
</feature>
<dbReference type="AlphaFoldDB" id="A0A919MQC8"/>